<dbReference type="SUPFAM" id="SSF57924">
    <property type="entry name" value="Inhibitor of apoptosis (IAP) repeat"/>
    <property type="match status" value="2"/>
</dbReference>
<dbReference type="PANTHER" id="PTHR46771">
    <property type="entry name" value="DETERIN"/>
    <property type="match status" value="1"/>
</dbReference>
<dbReference type="STRING" id="158607.A0A2P5I3F6"/>
<feature type="compositionally biased region" description="Low complexity" evidence="3">
    <location>
        <begin position="276"/>
        <end position="286"/>
    </location>
</feature>
<dbReference type="InterPro" id="IPR051190">
    <property type="entry name" value="Baculoviral_IAP"/>
</dbReference>
<protein>
    <recommendedName>
        <fullName evidence="6">Chromosome segregation protein BIR1</fullName>
    </recommendedName>
</protein>
<feature type="compositionally biased region" description="Basic and acidic residues" evidence="3">
    <location>
        <begin position="414"/>
        <end position="432"/>
    </location>
</feature>
<feature type="compositionally biased region" description="Basic residues" evidence="3">
    <location>
        <begin position="343"/>
        <end position="353"/>
    </location>
</feature>
<dbReference type="InterPro" id="IPR001370">
    <property type="entry name" value="BIR_rpt"/>
</dbReference>
<keyword evidence="5" id="KW-1185">Reference proteome</keyword>
<dbReference type="PANTHER" id="PTHR46771:SF5">
    <property type="entry name" value="DETERIN"/>
    <property type="match status" value="1"/>
</dbReference>
<dbReference type="Gene3D" id="1.10.1170.10">
    <property type="entry name" value="Inhibitor Of Apoptosis Protein (2mihbC-IAP-1), Chain A"/>
    <property type="match status" value="2"/>
</dbReference>
<name>A0A2P5I3F6_DIAHE</name>
<feature type="compositionally biased region" description="Basic residues" evidence="3">
    <location>
        <begin position="266"/>
        <end position="275"/>
    </location>
</feature>
<dbReference type="PROSITE" id="PS50143">
    <property type="entry name" value="BIR_REPEAT_2"/>
    <property type="match status" value="2"/>
</dbReference>
<dbReference type="GO" id="GO:0046872">
    <property type="term" value="F:metal ion binding"/>
    <property type="evidence" value="ECO:0007669"/>
    <property type="project" value="UniProtKB-KW"/>
</dbReference>
<evidence type="ECO:0000313" key="4">
    <source>
        <dbReference type="EMBL" id="POS77032.1"/>
    </source>
</evidence>
<feature type="compositionally biased region" description="Acidic residues" evidence="3">
    <location>
        <begin position="552"/>
        <end position="561"/>
    </location>
</feature>
<feature type="compositionally biased region" description="Basic residues" evidence="3">
    <location>
        <begin position="651"/>
        <end position="663"/>
    </location>
</feature>
<dbReference type="EMBL" id="MAVT02000307">
    <property type="protein sequence ID" value="POS77032.1"/>
    <property type="molecule type" value="Genomic_DNA"/>
</dbReference>
<dbReference type="SMART" id="SM00238">
    <property type="entry name" value="BIR"/>
    <property type="match status" value="2"/>
</dbReference>
<feature type="compositionally biased region" description="Low complexity" evidence="3">
    <location>
        <begin position="576"/>
        <end position="594"/>
    </location>
</feature>
<feature type="compositionally biased region" description="Polar residues" evidence="3">
    <location>
        <begin position="401"/>
        <end position="410"/>
    </location>
</feature>
<feature type="compositionally biased region" description="Low complexity" evidence="3">
    <location>
        <begin position="637"/>
        <end position="647"/>
    </location>
</feature>
<dbReference type="Pfam" id="PF00653">
    <property type="entry name" value="BIR"/>
    <property type="match status" value="2"/>
</dbReference>
<feature type="region of interest" description="Disordered" evidence="3">
    <location>
        <begin position="260"/>
        <end position="439"/>
    </location>
</feature>
<reference evidence="4" key="1">
    <citation type="submission" date="2017-09" db="EMBL/GenBank/DDBJ databases">
        <title>Polyketide synthases of a Diaporthe helianthi virulent isolate.</title>
        <authorList>
            <person name="Baroncelli R."/>
        </authorList>
    </citation>
    <scope>NUCLEOTIDE SEQUENCE [LARGE SCALE GENOMIC DNA]</scope>
    <source>
        <strain evidence="4">7/96</strain>
    </source>
</reference>
<keyword evidence="1" id="KW-0479">Metal-binding</keyword>
<organism evidence="4 5">
    <name type="scientific">Diaporthe helianthi</name>
    <dbReference type="NCBI Taxonomy" id="158607"/>
    <lineage>
        <taxon>Eukaryota</taxon>
        <taxon>Fungi</taxon>
        <taxon>Dikarya</taxon>
        <taxon>Ascomycota</taxon>
        <taxon>Pezizomycotina</taxon>
        <taxon>Sordariomycetes</taxon>
        <taxon>Sordariomycetidae</taxon>
        <taxon>Diaporthales</taxon>
        <taxon>Diaporthaceae</taxon>
        <taxon>Diaporthe</taxon>
    </lineage>
</organism>
<feature type="compositionally biased region" description="Basic residues" evidence="3">
    <location>
        <begin position="209"/>
        <end position="224"/>
    </location>
</feature>
<dbReference type="InParanoid" id="A0A2P5I3F6"/>
<feature type="compositionally biased region" description="Basic residues" evidence="3">
    <location>
        <begin position="377"/>
        <end position="395"/>
    </location>
</feature>
<feature type="compositionally biased region" description="Polar residues" evidence="3">
    <location>
        <begin position="756"/>
        <end position="790"/>
    </location>
</feature>
<feature type="compositionally biased region" description="Polar residues" evidence="3">
    <location>
        <begin position="806"/>
        <end position="831"/>
    </location>
</feature>
<feature type="compositionally biased region" description="Basic residues" evidence="3">
    <location>
        <begin position="597"/>
        <end position="607"/>
    </location>
</feature>
<feature type="region of interest" description="Disordered" evidence="3">
    <location>
        <begin position="209"/>
        <end position="228"/>
    </location>
</feature>
<comment type="caution">
    <text evidence="4">The sequence shown here is derived from an EMBL/GenBank/DDBJ whole genome shotgun (WGS) entry which is preliminary data.</text>
</comment>
<evidence type="ECO:0008006" key="6">
    <source>
        <dbReference type="Google" id="ProtNLM"/>
    </source>
</evidence>
<evidence type="ECO:0000256" key="2">
    <source>
        <dbReference type="ARBA" id="ARBA00022833"/>
    </source>
</evidence>
<accession>A0A2P5I3F6</accession>
<feature type="region of interest" description="Disordered" evidence="3">
    <location>
        <begin position="701"/>
        <end position="831"/>
    </location>
</feature>
<gene>
    <name evidence="4" type="ORF">DHEL01_v204569</name>
</gene>
<evidence type="ECO:0000256" key="3">
    <source>
        <dbReference type="SAM" id="MobiDB-lite"/>
    </source>
</evidence>
<evidence type="ECO:0000313" key="5">
    <source>
        <dbReference type="Proteomes" id="UP000094444"/>
    </source>
</evidence>
<keyword evidence="2" id="KW-0862">Zinc</keyword>
<dbReference type="CDD" id="cd00022">
    <property type="entry name" value="BIR"/>
    <property type="match status" value="2"/>
</dbReference>
<evidence type="ECO:0000256" key="1">
    <source>
        <dbReference type="ARBA" id="ARBA00022723"/>
    </source>
</evidence>
<proteinExistence type="predicted"/>
<sequence length="919" mass="98674">MSTDEIDEYFIYENRLASFHGPQRVIKRRASTAATSRAPKTLSWPHKSIKPADMAKAGFYFQPYPSNPDNVICFLCHKALDGWEEDDRPLEEHLKHAPECGWAITAAVEAELGEYVREDPRDALMSEARNATFAGRWPHERKKGWSCKTKQLVEAGWKYTPTLESDDNATCTYCHLGLDGWERGDKPWDEHYSRAPNCPFFALISSKPAPKKTGRSKAARRSKASRLSIQSVATAASDLTSLADVTADADDSVLTTASTMTTASKGAKKTTKGKKTATATATVTATKSRKTRAKKDDAVEVPEDGPEQEAAPVPSPAKPARGRKRSSEELDDAALSNAEAPAPKKRTKTRKARGSTATEASSVDTDMVDAPEPPRKPAVRKTKKASSTRKASGTRHARELSTASADSNSPVAVPKDDEIDRQLEADLERPLSDDGDILADTDTKKAAASHVWAEVNNNSLADEPLAHTATTDFAMFDPAPAQPTDAQVDADLKAMEDEMDLDPKDEAEQTAVPKKGRKAGTQKLSKQTASKKSEEPALPVLSEQSQSRMGAEAEEPDEIAEADVSFGSNGTVVRKSLGGTSLGRTSLGSVTTSTKGTAKRGRPPKKSKISEAVKDEVTPILAGPAVATIDNTEPADVEAAPDPVPAEGMKKRTSTGKRGRPPKNPKPLGVAPEMPTPSQALVEPKPQSVVTVIQVESATVQESFSAVASSPRIARKPVPAPKDSPFAIRNDEPSASTSASNVLAAPPKTPRHHASPAQSAKQATISPSPSPQASDAENRPPSSKPNTASSRGKRLPPVSLPAAVTPSRQMSPSKQFSPSKQNAMGGLQSTEPWTAIDLDSVFAGLRNDQEDTYGAADRFFANGGELTEQERNMTVEEWIYYNAGKSEQKLKFECESMVMAFEKEGTRAMRALEGLVVAE</sequence>
<feature type="compositionally biased region" description="Basic and acidic residues" evidence="3">
    <location>
        <begin position="608"/>
        <end position="617"/>
    </location>
</feature>
<feature type="region of interest" description="Disordered" evidence="3">
    <location>
        <begin position="471"/>
        <end position="686"/>
    </location>
</feature>
<feature type="compositionally biased region" description="Basic and acidic residues" evidence="3">
    <location>
        <begin position="490"/>
        <end position="507"/>
    </location>
</feature>
<dbReference type="AlphaFoldDB" id="A0A2P5I3F6"/>
<dbReference type="Proteomes" id="UP000094444">
    <property type="component" value="Unassembled WGS sequence"/>
</dbReference>
<dbReference type="OrthoDB" id="2196114at2759"/>